<sequence>MSAYETAIITQSISADIQRFPSNADLQTSTSSGYTFSLLPLAWPHFVGFKSFWYCTLCSDLSTEMPPPSHFHAEPGLALAIPNVNLPGPGSVAYSFPKSAPGPSSGIAQSPRLTRRNSVLPNHVVSYVI</sequence>
<keyword evidence="3" id="KW-1185">Reference proteome</keyword>
<organism evidence="1 3">
    <name type="scientific">Pseudocercospora musae</name>
    <dbReference type="NCBI Taxonomy" id="113226"/>
    <lineage>
        <taxon>Eukaryota</taxon>
        <taxon>Fungi</taxon>
        <taxon>Dikarya</taxon>
        <taxon>Ascomycota</taxon>
        <taxon>Pezizomycotina</taxon>
        <taxon>Dothideomycetes</taxon>
        <taxon>Dothideomycetidae</taxon>
        <taxon>Mycosphaerellales</taxon>
        <taxon>Mycosphaerellaceae</taxon>
        <taxon>Pseudocercospora</taxon>
    </lineage>
</organism>
<reference evidence="1 3" key="1">
    <citation type="submission" date="2015-07" db="EMBL/GenBank/DDBJ databases">
        <title>Comparative genomics of the Sigatoka disease complex on banana suggests a link between parallel evolutionary changes in Pseudocercospora fijiensis and Pseudocercospora eumusae and increased virulence on the banana host.</title>
        <authorList>
            <person name="Chang T.-C."/>
            <person name="Salvucci A."/>
            <person name="Crous P.W."/>
            <person name="Stergiopoulos I."/>
        </authorList>
    </citation>
    <scope>NUCLEOTIDE SEQUENCE [LARGE SCALE GENOMIC DNA]</scope>
    <source>
        <strain evidence="1 3">CBS 116634</strain>
    </source>
</reference>
<proteinExistence type="predicted"/>
<protein>
    <submittedName>
        <fullName evidence="1">Uncharacterized protein</fullName>
    </submittedName>
</protein>
<evidence type="ECO:0000313" key="3">
    <source>
        <dbReference type="Proteomes" id="UP000073492"/>
    </source>
</evidence>
<comment type="caution">
    <text evidence="1">The sequence shown here is derived from an EMBL/GenBank/DDBJ whole genome shotgun (WGS) entry which is preliminary data.</text>
</comment>
<dbReference type="EMBL" id="LFZO01001175">
    <property type="protein sequence ID" value="KXS93533.1"/>
    <property type="molecule type" value="Genomic_DNA"/>
</dbReference>
<dbReference type="AlphaFoldDB" id="A0A139GTL3"/>
<dbReference type="Proteomes" id="UP000073492">
    <property type="component" value="Unassembled WGS sequence"/>
</dbReference>
<dbReference type="EMBL" id="LFZO01000505">
    <property type="protein sequence ID" value="KXT07985.1"/>
    <property type="molecule type" value="Genomic_DNA"/>
</dbReference>
<evidence type="ECO:0000313" key="2">
    <source>
        <dbReference type="EMBL" id="KXT07985.1"/>
    </source>
</evidence>
<gene>
    <name evidence="2" type="ORF">AC579_1108</name>
    <name evidence="1" type="ORF">AC579_7155</name>
</gene>
<evidence type="ECO:0000313" key="1">
    <source>
        <dbReference type="EMBL" id="KXS93533.1"/>
    </source>
</evidence>
<name>A0A139GTL3_9PEZI</name>
<accession>A0A139GTL3</accession>